<feature type="region of interest" description="Disordered" evidence="4">
    <location>
        <begin position="1"/>
        <end position="33"/>
    </location>
</feature>
<gene>
    <name evidence="6" type="ORF">GCM10022207_26790</name>
</gene>
<dbReference type="PANTHER" id="PTHR21661">
    <property type="entry name" value="EPOXIDE HYDROLASE 1-RELATED"/>
    <property type="match status" value="1"/>
</dbReference>
<dbReference type="EMBL" id="BAAAZA010000006">
    <property type="protein sequence ID" value="GAA3861672.1"/>
    <property type="molecule type" value="Genomic_DNA"/>
</dbReference>
<sequence length="123" mass="13697">MMRSSVSTGPGTGTHRPDANRSGWRANHAEPPQFTTEIDGASVHFAHIRSPERDATPLIVTHGRPGSIVEFLDIVGARHRAERTENIVRWTEFDRGGHFAALEEPDLLIDDVRAFFGELREKG</sequence>
<keyword evidence="7" id="KW-1185">Reference proteome</keyword>
<dbReference type="InterPro" id="IPR029058">
    <property type="entry name" value="AB_hydrolase_fold"/>
</dbReference>
<evidence type="ECO:0000313" key="7">
    <source>
        <dbReference type="Proteomes" id="UP001501563"/>
    </source>
</evidence>
<dbReference type="PANTHER" id="PTHR21661:SF35">
    <property type="entry name" value="EPOXIDE HYDROLASE"/>
    <property type="match status" value="1"/>
</dbReference>
<dbReference type="SUPFAM" id="SSF53474">
    <property type="entry name" value="alpha/beta-Hydrolases"/>
    <property type="match status" value="2"/>
</dbReference>
<dbReference type="InterPro" id="IPR010497">
    <property type="entry name" value="Epoxide_hydro_N"/>
</dbReference>
<evidence type="ECO:0000256" key="2">
    <source>
        <dbReference type="ARBA" id="ARBA00022797"/>
    </source>
</evidence>
<keyword evidence="3" id="KW-0378">Hydrolase</keyword>
<evidence type="ECO:0000313" key="6">
    <source>
        <dbReference type="EMBL" id="GAA3861672.1"/>
    </source>
</evidence>
<proteinExistence type="inferred from homology"/>
<dbReference type="Proteomes" id="UP001501563">
    <property type="component" value="Unassembled WGS sequence"/>
</dbReference>
<reference evidence="7" key="1">
    <citation type="journal article" date="2019" name="Int. J. Syst. Evol. Microbiol.">
        <title>The Global Catalogue of Microorganisms (GCM) 10K type strain sequencing project: providing services to taxonomists for standard genome sequencing and annotation.</title>
        <authorList>
            <consortium name="The Broad Institute Genomics Platform"/>
            <consortium name="The Broad Institute Genome Sequencing Center for Infectious Disease"/>
            <person name="Wu L."/>
            <person name="Ma J."/>
        </authorList>
    </citation>
    <scope>NUCLEOTIDE SEQUENCE [LARGE SCALE GENOMIC DNA]</scope>
    <source>
        <strain evidence="7">JCM 16578</strain>
    </source>
</reference>
<keyword evidence="2" id="KW-0058">Aromatic hydrocarbons catabolism</keyword>
<name>A0ABP7K1D0_9ACTN</name>
<evidence type="ECO:0000256" key="3">
    <source>
        <dbReference type="ARBA" id="ARBA00022801"/>
    </source>
</evidence>
<evidence type="ECO:0000256" key="1">
    <source>
        <dbReference type="ARBA" id="ARBA00010088"/>
    </source>
</evidence>
<comment type="caution">
    <text evidence="6">The sequence shown here is derived from an EMBL/GenBank/DDBJ whole genome shotgun (WGS) entry which is preliminary data.</text>
</comment>
<feature type="domain" description="Epoxide hydrolase N-terminal" evidence="5">
    <location>
        <begin position="29"/>
        <end position="71"/>
    </location>
</feature>
<evidence type="ECO:0000256" key="4">
    <source>
        <dbReference type="SAM" id="MobiDB-lite"/>
    </source>
</evidence>
<evidence type="ECO:0000259" key="5">
    <source>
        <dbReference type="Pfam" id="PF06441"/>
    </source>
</evidence>
<protein>
    <recommendedName>
        <fullName evidence="5">Epoxide hydrolase N-terminal domain-containing protein</fullName>
    </recommendedName>
</protein>
<dbReference type="Gene3D" id="3.40.50.1820">
    <property type="entry name" value="alpha/beta hydrolase"/>
    <property type="match status" value="2"/>
</dbReference>
<accession>A0ABP7K1D0</accession>
<dbReference type="Pfam" id="PF06441">
    <property type="entry name" value="EHN"/>
    <property type="match status" value="1"/>
</dbReference>
<organism evidence="6 7">
    <name type="scientific">Streptomyces lannensis</name>
    <dbReference type="NCBI Taxonomy" id="766498"/>
    <lineage>
        <taxon>Bacteria</taxon>
        <taxon>Bacillati</taxon>
        <taxon>Actinomycetota</taxon>
        <taxon>Actinomycetes</taxon>
        <taxon>Kitasatosporales</taxon>
        <taxon>Streptomycetaceae</taxon>
        <taxon>Streptomyces</taxon>
    </lineage>
</organism>
<comment type="similarity">
    <text evidence="1">Belongs to the peptidase S33 family.</text>
</comment>